<dbReference type="AlphaFoldDB" id="A0A098BIZ7"/>
<sequence>MDLAFLSEFFDAVSTLFDALDFFSGSAEAAGSSEAAA</sequence>
<evidence type="ECO:0000313" key="1">
    <source>
        <dbReference type="EMBL" id="CDZ88192.1"/>
    </source>
</evidence>
<reference evidence="1 2" key="1">
    <citation type="journal article" date="2014" name="Genome Announc.">
        <title>Draft Genome Sequence of Propane- and Butane-Oxidizing Actinobacterium Rhodococcus ruber IEGM 231.</title>
        <authorList>
            <person name="Ivshina I.B."/>
            <person name="Kuyukina M.S."/>
            <person name="Krivoruchko A.V."/>
            <person name="Barbe V."/>
            <person name="Fischer C."/>
        </authorList>
    </citation>
    <scope>NUCLEOTIDE SEQUENCE [LARGE SCALE GENOMIC DNA]</scope>
</reference>
<evidence type="ECO:0000313" key="2">
    <source>
        <dbReference type="Proteomes" id="UP000042997"/>
    </source>
</evidence>
<dbReference type="EMBL" id="CCSD01000049">
    <property type="protein sequence ID" value="CDZ88192.1"/>
    <property type="molecule type" value="Genomic_DNA"/>
</dbReference>
<accession>A0A098BIZ7</accession>
<gene>
    <name evidence="1" type="ORF">RHRU231_390109</name>
</gene>
<organism evidence="1 2">
    <name type="scientific">Rhodococcus ruber</name>
    <dbReference type="NCBI Taxonomy" id="1830"/>
    <lineage>
        <taxon>Bacteria</taxon>
        <taxon>Bacillati</taxon>
        <taxon>Actinomycetota</taxon>
        <taxon>Actinomycetes</taxon>
        <taxon>Mycobacteriales</taxon>
        <taxon>Nocardiaceae</taxon>
        <taxon>Rhodococcus</taxon>
    </lineage>
</organism>
<name>A0A098BIZ7_9NOCA</name>
<protein>
    <submittedName>
        <fullName evidence="1">Uncharacterized protein</fullName>
    </submittedName>
</protein>
<proteinExistence type="predicted"/>
<dbReference type="Proteomes" id="UP000042997">
    <property type="component" value="Unassembled WGS sequence"/>
</dbReference>